<dbReference type="InterPro" id="IPR025164">
    <property type="entry name" value="Toastrack_DUF4097"/>
</dbReference>
<dbReference type="AlphaFoldDB" id="A0A433Y5B3"/>
<accession>A0A433Y5B3</accession>
<dbReference type="EMBL" id="RZNY01000017">
    <property type="protein sequence ID" value="RUT43787.1"/>
    <property type="molecule type" value="Genomic_DNA"/>
</dbReference>
<dbReference type="OrthoDB" id="2359834at2"/>
<gene>
    <name evidence="2" type="ORF">EJP82_18980</name>
</gene>
<dbReference type="Pfam" id="PF13349">
    <property type="entry name" value="DUF4097"/>
    <property type="match status" value="1"/>
</dbReference>
<name>A0A433Y5B3_9BACL</name>
<feature type="domain" description="DUF4097" evidence="1">
    <location>
        <begin position="56"/>
        <end position="252"/>
    </location>
</feature>
<evidence type="ECO:0000313" key="2">
    <source>
        <dbReference type="EMBL" id="RUT43787.1"/>
    </source>
</evidence>
<evidence type="ECO:0000313" key="3">
    <source>
        <dbReference type="Proteomes" id="UP000279446"/>
    </source>
</evidence>
<organism evidence="2 3">
    <name type="scientific">Paenibacillus anaericanus</name>
    <dbReference type="NCBI Taxonomy" id="170367"/>
    <lineage>
        <taxon>Bacteria</taxon>
        <taxon>Bacillati</taxon>
        <taxon>Bacillota</taxon>
        <taxon>Bacilli</taxon>
        <taxon>Bacillales</taxon>
        <taxon>Paenibacillaceae</taxon>
        <taxon>Paenibacillus</taxon>
    </lineage>
</organism>
<dbReference type="PANTHER" id="PTHR34094">
    <property type="match status" value="1"/>
</dbReference>
<comment type="caution">
    <text evidence="2">The sequence shown here is derived from an EMBL/GenBank/DDBJ whole genome shotgun (WGS) entry which is preliminary data.</text>
</comment>
<keyword evidence="3" id="KW-1185">Reference proteome</keyword>
<protein>
    <recommendedName>
        <fullName evidence="1">DUF4097 domain-containing protein</fullName>
    </recommendedName>
</protein>
<evidence type="ECO:0000259" key="1">
    <source>
        <dbReference type="Pfam" id="PF13349"/>
    </source>
</evidence>
<sequence>MNKRNWSFIAIIFIVLGFVGMAYQEFEFGDDLPSYNHKWVFDEGEFKSLVADSDYDIDLKFIDSPDGTDYIEMSGNMEQDNIDKLQQVTLSNGTLNLPLEKKFRMSFLSINFQSERQHITVALSKEKSLDSILIDLSANNGGFQDLRSQNVEITASSGNIEVDSIKAEAVKLHASSGNITANQVQGDTDAKVTSGNIKVNTLTGSLAARTTSGDIKVNDLTGPLSTHATSGNITVNKVQGNVDASGSSGNLKFIDFTGSGKFKLTSGNITLMDQRSDSLDISVSSGNVTLSKDPEFQGFYDLKTTSGNISSPESPQITKDIIKIRATSGNIKIKD</sequence>
<dbReference type="Proteomes" id="UP000279446">
    <property type="component" value="Unassembled WGS sequence"/>
</dbReference>
<dbReference type="PANTHER" id="PTHR34094:SF1">
    <property type="entry name" value="PROTEIN FAM185A"/>
    <property type="match status" value="1"/>
</dbReference>
<reference evidence="2 3" key="1">
    <citation type="submission" date="2018-12" db="EMBL/GenBank/DDBJ databases">
        <authorList>
            <person name="Sun L."/>
            <person name="Chen Z."/>
        </authorList>
    </citation>
    <scope>NUCLEOTIDE SEQUENCE [LARGE SCALE GENOMIC DNA]</scope>
    <source>
        <strain evidence="2 3">DSM 15890</strain>
    </source>
</reference>
<proteinExistence type="predicted"/>
<dbReference type="RefSeq" id="WP_127193638.1">
    <property type="nucleotide sequence ID" value="NZ_RZNY01000017.1"/>
</dbReference>